<evidence type="ECO:0000256" key="3">
    <source>
        <dbReference type="ARBA" id="ARBA00022729"/>
    </source>
</evidence>
<dbReference type="InterPro" id="IPR007110">
    <property type="entry name" value="Ig-like_dom"/>
</dbReference>
<keyword evidence="6" id="KW-1015">Disulfide bond</keyword>
<feature type="region of interest" description="Disordered" evidence="8">
    <location>
        <begin position="331"/>
        <end position="351"/>
    </location>
</feature>
<keyword evidence="4" id="KW-0391">Immunity</keyword>
<reference evidence="12" key="1">
    <citation type="submission" date="2025-08" db="UniProtKB">
        <authorList>
            <consortium name="Ensembl"/>
        </authorList>
    </citation>
    <scope>IDENTIFICATION</scope>
</reference>
<dbReference type="InterPro" id="IPR013106">
    <property type="entry name" value="Ig_V-set"/>
</dbReference>
<feature type="compositionally biased region" description="Polar residues" evidence="8">
    <location>
        <begin position="341"/>
        <end position="351"/>
    </location>
</feature>
<keyword evidence="13" id="KW-1185">Reference proteome</keyword>
<feature type="compositionally biased region" description="Polar residues" evidence="8">
    <location>
        <begin position="297"/>
        <end position="317"/>
    </location>
</feature>
<dbReference type="PANTHER" id="PTHR19433:SF127">
    <property type="entry name" value="NITR9"/>
    <property type="match status" value="1"/>
</dbReference>
<keyword evidence="9" id="KW-1133">Transmembrane helix</keyword>
<evidence type="ECO:0000313" key="12">
    <source>
        <dbReference type="Ensembl" id="ENSOABP00000000971.2"/>
    </source>
</evidence>
<feature type="transmembrane region" description="Helical" evidence="9">
    <location>
        <begin position="262"/>
        <end position="286"/>
    </location>
</feature>
<dbReference type="AlphaFoldDB" id="A0A668RMJ0"/>
<evidence type="ECO:0000256" key="10">
    <source>
        <dbReference type="SAM" id="SignalP"/>
    </source>
</evidence>
<proteinExistence type="predicted"/>
<evidence type="ECO:0000256" key="5">
    <source>
        <dbReference type="ARBA" id="ARBA00023136"/>
    </source>
</evidence>
<dbReference type="SUPFAM" id="SSF48726">
    <property type="entry name" value="Immunoglobulin"/>
    <property type="match status" value="2"/>
</dbReference>
<dbReference type="InterPro" id="IPR052051">
    <property type="entry name" value="TCR_complex_component"/>
</dbReference>
<keyword evidence="5 9" id="KW-0472">Membrane</keyword>
<dbReference type="PROSITE" id="PS50835">
    <property type="entry name" value="IG_LIKE"/>
    <property type="match status" value="1"/>
</dbReference>
<dbReference type="InterPro" id="IPR013783">
    <property type="entry name" value="Ig-like_fold"/>
</dbReference>
<evidence type="ECO:0000256" key="9">
    <source>
        <dbReference type="SAM" id="Phobius"/>
    </source>
</evidence>
<dbReference type="InterPro" id="IPR036179">
    <property type="entry name" value="Ig-like_dom_sf"/>
</dbReference>
<evidence type="ECO:0000256" key="8">
    <source>
        <dbReference type="SAM" id="MobiDB-lite"/>
    </source>
</evidence>
<dbReference type="InterPro" id="IPR003599">
    <property type="entry name" value="Ig_sub"/>
</dbReference>
<organism evidence="12 13">
    <name type="scientific">Oreochromis aureus</name>
    <name type="common">Israeli tilapia</name>
    <name type="synonym">Chromis aureus</name>
    <dbReference type="NCBI Taxonomy" id="47969"/>
    <lineage>
        <taxon>Eukaryota</taxon>
        <taxon>Metazoa</taxon>
        <taxon>Chordata</taxon>
        <taxon>Craniata</taxon>
        <taxon>Vertebrata</taxon>
        <taxon>Euteleostomi</taxon>
        <taxon>Actinopterygii</taxon>
        <taxon>Neopterygii</taxon>
        <taxon>Teleostei</taxon>
        <taxon>Neoteleostei</taxon>
        <taxon>Acanthomorphata</taxon>
        <taxon>Ovalentaria</taxon>
        <taxon>Cichlomorphae</taxon>
        <taxon>Cichliformes</taxon>
        <taxon>Cichlidae</taxon>
        <taxon>African cichlids</taxon>
        <taxon>Pseudocrenilabrinae</taxon>
        <taxon>Oreochromini</taxon>
        <taxon>Oreochromis</taxon>
    </lineage>
</organism>
<name>A0A668RMJ0_OREAU</name>
<dbReference type="Gene3D" id="2.60.40.10">
    <property type="entry name" value="Immunoglobulins"/>
    <property type="match status" value="2"/>
</dbReference>
<sequence>MMMPLKFALCLTCLALGSVAQKTNLKSSVYVRQESGFVSANVGDKVTLQCFYEDDAVIFYWYKQSLGRKPDLVSKFYKHEKNGTFYSEFENNSRFSLDTGNGNNHLIISDIQISDSATYYCIGIYVYDFEFAEGVTVSVEGSGMNIRTLLHQSEPMVPSESIQPGGSALNCIIHKHTYDGGHRVYWFQDSAESHPGLIYANGVRSDEYEKRPMTQTHACFYNLPMKSHNLSDASSYCAVASCGRILFGDRKELHLEHEHSVVLVYFLSGALIFTIILLLILSYAALTINIKMKRQSSGSQARSADASTPNTEGYQDSDNLHYAALRDHKVNRSKRQRDNTNTECLYSSVKQ</sequence>
<dbReference type="Pfam" id="PF07686">
    <property type="entry name" value="V-set"/>
    <property type="match status" value="1"/>
</dbReference>
<keyword evidence="3 10" id="KW-0732">Signal</keyword>
<keyword evidence="7" id="KW-0325">Glycoprotein</keyword>
<dbReference type="GO" id="GO:0002376">
    <property type="term" value="P:immune system process"/>
    <property type="evidence" value="ECO:0007669"/>
    <property type="project" value="UniProtKB-KW"/>
</dbReference>
<dbReference type="PANTHER" id="PTHR19433">
    <property type="entry name" value="T-CELL RECEPTOR ALPHA CHAIN V REGION-RELATED"/>
    <property type="match status" value="1"/>
</dbReference>
<reference evidence="12" key="2">
    <citation type="submission" date="2025-09" db="UniProtKB">
        <authorList>
            <consortium name="Ensembl"/>
        </authorList>
    </citation>
    <scope>IDENTIFICATION</scope>
</reference>
<accession>A0A668RMJ0</accession>
<dbReference type="SMART" id="SM00406">
    <property type="entry name" value="IGv"/>
    <property type="match status" value="1"/>
</dbReference>
<keyword evidence="9" id="KW-0812">Transmembrane</keyword>
<dbReference type="KEGG" id="oau:116316481"/>
<dbReference type="SMART" id="SM00409">
    <property type="entry name" value="IG"/>
    <property type="match status" value="2"/>
</dbReference>
<feature type="region of interest" description="Disordered" evidence="8">
    <location>
        <begin position="297"/>
        <end position="318"/>
    </location>
</feature>
<dbReference type="Proteomes" id="UP000472276">
    <property type="component" value="Unassembled WGS sequence"/>
</dbReference>
<evidence type="ECO:0000256" key="2">
    <source>
        <dbReference type="ARBA" id="ARBA00022475"/>
    </source>
</evidence>
<dbReference type="GeneID" id="116316481"/>
<protein>
    <recommendedName>
        <fullName evidence="11">Ig-like domain-containing protein</fullName>
    </recommendedName>
</protein>
<dbReference type="RefSeq" id="XP_031590895.1">
    <property type="nucleotide sequence ID" value="XM_031735035.2"/>
</dbReference>
<feature type="domain" description="Ig-like" evidence="11">
    <location>
        <begin position="43"/>
        <end position="121"/>
    </location>
</feature>
<evidence type="ECO:0000259" key="11">
    <source>
        <dbReference type="PROSITE" id="PS50835"/>
    </source>
</evidence>
<gene>
    <name evidence="12" type="primary">LOC116316481</name>
</gene>
<dbReference type="GO" id="GO:0009617">
    <property type="term" value="P:response to bacterium"/>
    <property type="evidence" value="ECO:0007669"/>
    <property type="project" value="TreeGrafter"/>
</dbReference>
<feature type="chain" id="PRO_5044195676" description="Ig-like domain-containing protein" evidence="10">
    <location>
        <begin position="21"/>
        <end position="351"/>
    </location>
</feature>
<dbReference type="Ensembl" id="ENSOABT00000001005.2">
    <property type="protein sequence ID" value="ENSOABP00000000971.2"/>
    <property type="gene ID" value="ENSOABG00000031932.1"/>
</dbReference>
<feature type="compositionally biased region" description="Basic and acidic residues" evidence="8">
    <location>
        <begin position="331"/>
        <end position="340"/>
    </location>
</feature>
<evidence type="ECO:0000313" key="13">
    <source>
        <dbReference type="Proteomes" id="UP000472276"/>
    </source>
</evidence>
<evidence type="ECO:0000256" key="4">
    <source>
        <dbReference type="ARBA" id="ARBA00022859"/>
    </source>
</evidence>
<evidence type="ECO:0000256" key="7">
    <source>
        <dbReference type="ARBA" id="ARBA00023180"/>
    </source>
</evidence>
<dbReference type="GO" id="GO:0005886">
    <property type="term" value="C:plasma membrane"/>
    <property type="evidence" value="ECO:0007669"/>
    <property type="project" value="UniProtKB-SubCell"/>
</dbReference>
<dbReference type="OMA" id="WFQDSAE"/>
<evidence type="ECO:0000256" key="1">
    <source>
        <dbReference type="ARBA" id="ARBA00004236"/>
    </source>
</evidence>
<keyword evidence="2" id="KW-1003">Cell membrane</keyword>
<evidence type="ECO:0000256" key="6">
    <source>
        <dbReference type="ARBA" id="ARBA00023157"/>
    </source>
</evidence>
<comment type="subcellular location">
    <subcellularLocation>
        <location evidence="1">Cell membrane</location>
    </subcellularLocation>
</comment>
<feature type="signal peptide" evidence="10">
    <location>
        <begin position="1"/>
        <end position="20"/>
    </location>
</feature>